<accession>A0A9Q8SVY8</accession>
<dbReference type="AlphaFoldDB" id="A0A9Q8SVY8"/>
<keyword evidence="2" id="KW-1185">Reference proteome</keyword>
<name>A0A9Q8SVY8_9PEZI</name>
<gene>
    <name evidence="1" type="ORF">CLUP02_09694</name>
</gene>
<organism evidence="1 2">
    <name type="scientific">Colletotrichum lupini</name>
    <dbReference type="NCBI Taxonomy" id="145971"/>
    <lineage>
        <taxon>Eukaryota</taxon>
        <taxon>Fungi</taxon>
        <taxon>Dikarya</taxon>
        <taxon>Ascomycota</taxon>
        <taxon>Pezizomycotina</taxon>
        <taxon>Sordariomycetes</taxon>
        <taxon>Hypocreomycetidae</taxon>
        <taxon>Glomerellales</taxon>
        <taxon>Glomerellaceae</taxon>
        <taxon>Colletotrichum</taxon>
        <taxon>Colletotrichum acutatum species complex</taxon>
    </lineage>
</organism>
<sequence length="854" mass="95937">MAKSWNAVMYYRHLQCTRYRDIGSSLSRVIAALRRAESLQKQLGKSPFCAAMSNSPVGDDLQFPPNQQSLDRNYNHKSYCTSCEVAYSEPRLGCDEALILDQKRPHKTNDRNRHAQIAYRHFFGSVQIKTAAERQRSYRDINTTYMGPSCGVESLGLTNLDFSPRAEIRGFCPVIEEGAVGNGVIFLMWERLVSNQPGSLVYYIYFKLSIDWQCSLCKHLSSPQNDFGTYLPYLEEQVHRLLTDILTELVCASADLKSNSDQIPLRVQGAWDTRGWQVGLHFSTGGTWVRIGDSTPSLFSKLGVTATVFTPKRFRLTTTAATGSKPVPIISQPSVRSGNYPRQEDLDQSPSMFPFKCRVVKIRERAGTCVPVARSNSSLTLPDILMIGDHRGRLDFNSSPIPGLDLLISPSSSGRHRKVINEITVALQFFRHNTQFTTFLLRLHAYEPSMVEQIATGKKPGSHFVHVHIKDQKSARFNNAPHRLYTSAMDRYPCINRYKYTVNCPSWVWVYRTRCENCVLAVAKFTKESYALIRHQTMISNNEACIYVRTNLVYLVAESWAYKYAMSAFKELRSYAPCRGADEILDAAWRIDQYLQSRLDVFCQPQDELPPGQTLRQSPVEKARSEVENLDIGGLTRGKQAHRMDFCMSMRLNKFDYSLINAPKPCNSSLPAIGTITKGVSESSSSGNEDMRNLQDAGLNSTSYPIDCCKATVHPKLSAADISLLKLSNSRQSGLGTCASCPSDWPLVKMRLCSGKIPKSLSEKGLAFDLNRYLHTVSSCRTPNTILARMHNQATFYHTYLSLVHTLCPSHITSSGTKATPSFLMDIHLVVGISHASFRDTQITLKSDILAKEN</sequence>
<dbReference type="Proteomes" id="UP000830671">
    <property type="component" value="Chromosome 5"/>
</dbReference>
<protein>
    <submittedName>
        <fullName evidence="1">Uncharacterized protein</fullName>
    </submittedName>
</protein>
<dbReference type="EMBL" id="CP019477">
    <property type="protein sequence ID" value="UQC84198.1"/>
    <property type="molecule type" value="Genomic_DNA"/>
</dbReference>
<evidence type="ECO:0000313" key="1">
    <source>
        <dbReference type="EMBL" id="UQC84198.1"/>
    </source>
</evidence>
<reference evidence="1" key="1">
    <citation type="journal article" date="2021" name="Mol. Plant Microbe Interact.">
        <title>Complete Genome Sequence of the Plant-Pathogenic Fungus Colletotrichum lupini.</title>
        <authorList>
            <person name="Baroncelli R."/>
            <person name="Pensec F."/>
            <person name="Da Lio D."/>
            <person name="Boufleur T."/>
            <person name="Vicente I."/>
            <person name="Sarrocco S."/>
            <person name="Picot A."/>
            <person name="Baraldi E."/>
            <person name="Sukno S."/>
            <person name="Thon M."/>
            <person name="Le Floch G."/>
        </authorList>
    </citation>
    <scope>NUCLEOTIDE SEQUENCE</scope>
    <source>
        <strain evidence="1">IMI 504893</strain>
    </source>
</reference>
<dbReference type="RefSeq" id="XP_049145816.1">
    <property type="nucleotide sequence ID" value="XM_049288672.1"/>
</dbReference>
<dbReference type="KEGG" id="clup:CLUP02_09694"/>
<evidence type="ECO:0000313" key="2">
    <source>
        <dbReference type="Proteomes" id="UP000830671"/>
    </source>
</evidence>
<proteinExistence type="predicted"/>
<dbReference type="GeneID" id="73343682"/>